<sequence length="74" mass="7982">MHLQLDTDGTGPALQVANVLKYCPQSRLSRLSLHRQRGLVNELHGTQTRGQGSACGTLHEARIPLHCCSPAPAL</sequence>
<evidence type="ECO:0000313" key="2">
    <source>
        <dbReference type="Proteomes" id="UP001162060"/>
    </source>
</evidence>
<protein>
    <submittedName>
        <fullName evidence="1">Uncharacterized protein</fullName>
    </submittedName>
</protein>
<dbReference type="AlphaFoldDB" id="A0AAV1TS97"/>
<comment type="caution">
    <text evidence="1">The sequence shown here is derived from an EMBL/GenBank/DDBJ whole genome shotgun (WGS) entry which is preliminary data.</text>
</comment>
<evidence type="ECO:0000313" key="1">
    <source>
        <dbReference type="EMBL" id="CAK7925130.1"/>
    </source>
</evidence>
<accession>A0AAV1TS97</accession>
<dbReference type="Proteomes" id="UP001162060">
    <property type="component" value="Unassembled WGS sequence"/>
</dbReference>
<gene>
    <name evidence="1" type="ORF">PM001_LOCUS10280</name>
</gene>
<name>A0AAV1TS97_9STRA</name>
<organism evidence="1 2">
    <name type="scientific">Peronospora matthiolae</name>
    <dbReference type="NCBI Taxonomy" id="2874970"/>
    <lineage>
        <taxon>Eukaryota</taxon>
        <taxon>Sar</taxon>
        <taxon>Stramenopiles</taxon>
        <taxon>Oomycota</taxon>
        <taxon>Peronosporomycetes</taxon>
        <taxon>Peronosporales</taxon>
        <taxon>Peronosporaceae</taxon>
        <taxon>Peronospora</taxon>
    </lineage>
</organism>
<dbReference type="EMBL" id="CAKLBY020000086">
    <property type="protein sequence ID" value="CAK7925130.1"/>
    <property type="molecule type" value="Genomic_DNA"/>
</dbReference>
<proteinExistence type="predicted"/>
<reference evidence="1" key="1">
    <citation type="submission" date="2024-01" db="EMBL/GenBank/DDBJ databases">
        <authorList>
            <person name="Webb A."/>
        </authorList>
    </citation>
    <scope>NUCLEOTIDE SEQUENCE</scope>
    <source>
        <strain evidence="1">Pm1</strain>
    </source>
</reference>